<evidence type="ECO:0008006" key="4">
    <source>
        <dbReference type="Google" id="ProtNLM"/>
    </source>
</evidence>
<organism evidence="2 3">
    <name type="scientific">Ilyodon furcidens</name>
    <name type="common">goldbreast splitfin</name>
    <dbReference type="NCBI Taxonomy" id="33524"/>
    <lineage>
        <taxon>Eukaryota</taxon>
        <taxon>Metazoa</taxon>
        <taxon>Chordata</taxon>
        <taxon>Craniata</taxon>
        <taxon>Vertebrata</taxon>
        <taxon>Euteleostomi</taxon>
        <taxon>Actinopterygii</taxon>
        <taxon>Neopterygii</taxon>
        <taxon>Teleostei</taxon>
        <taxon>Neoteleostei</taxon>
        <taxon>Acanthomorphata</taxon>
        <taxon>Ovalentaria</taxon>
        <taxon>Atherinomorphae</taxon>
        <taxon>Cyprinodontiformes</taxon>
        <taxon>Goodeidae</taxon>
        <taxon>Ilyodon</taxon>
    </lineage>
</organism>
<feature type="chain" id="PRO_5047339700" description="Secreted protein" evidence="1">
    <location>
        <begin position="20"/>
        <end position="114"/>
    </location>
</feature>
<evidence type="ECO:0000313" key="2">
    <source>
        <dbReference type="EMBL" id="MEQ2254812.1"/>
    </source>
</evidence>
<evidence type="ECO:0000256" key="1">
    <source>
        <dbReference type="SAM" id="SignalP"/>
    </source>
</evidence>
<evidence type="ECO:0000313" key="3">
    <source>
        <dbReference type="Proteomes" id="UP001482620"/>
    </source>
</evidence>
<feature type="signal peptide" evidence="1">
    <location>
        <begin position="1"/>
        <end position="19"/>
    </location>
</feature>
<sequence length="114" mass="12175">MVFTCWVLTCVSQLLSTAGHCRLLPSTITACSSSESWKLRTSSVSCHPDGGTSSTEDSTVYSDCSLCELVCTLLSEGPTSGGVRRFDARGVKLSIRALQKQTAFLLQHHGGCCL</sequence>
<dbReference type="Proteomes" id="UP001482620">
    <property type="component" value="Unassembled WGS sequence"/>
</dbReference>
<comment type="caution">
    <text evidence="2">The sequence shown here is derived from an EMBL/GenBank/DDBJ whole genome shotgun (WGS) entry which is preliminary data.</text>
</comment>
<dbReference type="EMBL" id="JAHRIQ010104747">
    <property type="protein sequence ID" value="MEQ2254812.1"/>
    <property type="molecule type" value="Genomic_DNA"/>
</dbReference>
<proteinExistence type="predicted"/>
<keyword evidence="3" id="KW-1185">Reference proteome</keyword>
<keyword evidence="1" id="KW-0732">Signal</keyword>
<accession>A0ABV0VF55</accession>
<reference evidence="2 3" key="1">
    <citation type="submission" date="2021-06" db="EMBL/GenBank/DDBJ databases">
        <authorList>
            <person name="Palmer J.M."/>
        </authorList>
    </citation>
    <scope>NUCLEOTIDE SEQUENCE [LARGE SCALE GENOMIC DNA]</scope>
    <source>
        <strain evidence="3">if_2019</strain>
        <tissue evidence="2">Muscle</tissue>
    </source>
</reference>
<name>A0ABV0VF55_9TELE</name>
<protein>
    <recommendedName>
        <fullName evidence="4">Secreted protein</fullName>
    </recommendedName>
</protein>
<gene>
    <name evidence="2" type="ORF">ILYODFUR_007438</name>
</gene>